<dbReference type="Pfam" id="PF10162">
    <property type="entry name" value="G8"/>
    <property type="match status" value="2"/>
</dbReference>
<dbReference type="Proteomes" id="UP000041254">
    <property type="component" value="Unassembled WGS sequence"/>
</dbReference>
<dbReference type="SUPFAM" id="SSF81296">
    <property type="entry name" value="E set domains"/>
    <property type="match status" value="6"/>
</dbReference>
<sequence>MGRTMLLLTLLLVGLLNGGLAQPGKTNVTDVYPRRGSLMGGTYVWVEGTGLDAQDRDELEASSSVVYLGTTPCDIIEYDHTSRQIKCETRPRVDESGALAPVNNLEIQVYIITPIWSSQIVATDKYDYRWDNTPVVEWMKYATTAGSTFRITGDFRGCNDPSCVDHHSIKVGAEGCEMLKEEDDRNKDPRYGLECKVYEEVAAGRHTIEHKNQDTDDTWSGYGRAYIEPEAYQYDVNTGEGWHVTIYPEVTDVLPPTSGKNGGDVVEIHGTSFPSFFDANTSVSVTLDGVTCEVTDVTFDKITCTAGPSPATSRRLQTNDTVTTTIAPTTIPVTTTTAPEATVTTTEAPTVAPTVAPTTTAAPTAAPAPAPITLSGSWKLGPRGIPVHVFEKDNSANTISQRTVQTRAHLKTDGYNYGEESVVYFIPPVTGKYSFYSTSDDSSKTHLSMSNDLSSMDKLTEIEDHCRDSDNYWYHETGQISSKKTLTANTPYLMRIEHTQHGGGAYFRLAARIENVPDMNTDAKRSLRNYKSVFEVVELKFNQDPATKPWGIGGSFRLDFNGQSTEMSAGGIRAWKIANKLRDWGVKIADSWDGKDGAMIIRFGQPGSSKGNSLPAIQIGNSINDPLVNCTVGSEWSYRVREDGDDNDVFLDPVPADYFRVAVPDTHPVVEVRVNGMLAAHLNEASMHGFGFTYDAALTPSVTTISSTTLKKGDPLTLTLTNMGTPALEDVTVTIGTAPCDLSAAPTGNSITCTMGVGAAGSFPLHVLIKGRGIADVPAEGTAVKYVQTIDSVSPTAGPEAGGTSLVIEGSGFQAEKDNNSVLVGGQPCVIQEVREHSRIVCLTPAGQGSQPVTVNAASLDADSTTDAGSFTFDPALTSVITSIEPRVIPSSISKTVIISGSKFRGSYDILTDKTADTLMSISFGNRDCRVLQVNATTVLCRLKRAKPTYGDNAGDEMVSPLMVVDEWGYAKVDDTPVTKLDTSYEITSVNSGELPSGSLYGGSKIVIAGKGFAEDPLLADYQVMLVFNYIHADVPEEKKQAEIRLECEVTTATSTLIECTTPSLCDYAYPTRSVYTNGEEAAQEICERGLFVQGAINVNVNGIKPKCKDANGCEFKYAASQANELTSISPKKGKAGDTITLTAKLASGSKKKSGAKLLLGESVEASCADVSHSGDQATVTCTIPQYPASQLPVTLWIEGDGYAKDKGDVASDGFLNELLLTDIKPRRSSMEGGRIVTLTGEGFSTNPQDNIVEVGDDGRICEVVGTPTHTTLQCKTPTYGSKPSGEHQADIKVHVVGQDTSLITGTPGARRRLSSSHSVPIHPSDKIRRRLKERTGGVASRFLLDKADLDHQRHSGVDIALGGGRKLNTHNALGHEEVAAWTQHAVDVLRAERSVVDEATSADGVRRCEASATNASTAITIHNWHQEDVASRRRRRLAPETWPADLIAESSECGTPCHCKVTYANALTPELSSVAPTTGTSGTELVIKGSGLKSTTQSPVTADNACSVAEDGVSEDDQKVIVGGEVCTLTTTGEPDGELKCNLGETPAGDHIAEVYVGGKGLAWGSRTITSELSVTALFTAADASVAGGQLVTVTGKGFSKTPAQNKITVCGLLCEPEGTPTYTESRCRAPAVLTTTTMTLLQDDGVQLPKVVFPHSSTFSSKANQGYHEGRIFDNDPETYGHIEMDDKTATCRVGIDMGGDSKGYLTNLAFWPPHSRWERDFFKNGAFQYSDDGTTWTTFLQLPDARPQEGWNEYRVRDFVDEAPVVARYFWYQSATYRCSIHDIKLEGHVVAAAGDSCPATVKVSPTGNYVQAASTLAGCFTVKYSTEGTPLIESIQPKFGSSLGGDTVTITGTRLTPTGSSAEQDAVVKFNGVECTVTGPATTSGGKDTLTCTTKARDPQQMQTFSTDVLIKGRGQAMVKSPETVFFRYLDKWSDVRTWKDFEEPAENDFVVIPDGQAVLLDMSPPKLEMLLIHGMFVWDRQDLKLEATYIWVSGGIWELGTEAEPFVNNAEIILHGDKWTTIEMPRIGNKMLATSPNRSIGRLGQMDIHGKVRQRVWTFLAETALKGATTLKLREPVDWVEDERILVTSSAGLGQIEESTVLSSSGTTVTLKTPLKHDHKVDTFAGGSYGFPDTVMTCEVALLSRNIKIHGDYNSKKQKYGVHTMAAVGALQRFENAEVFHCGQQGNLGRYCTHFHLSSILHDGYVKANSIHHSFQRAVTIHGVWYAKITDNVAYDVAGHTIFVEDGAEKWNRIEGNLVALTRKNPVMLSSDMKPANFWQQIPTNYWRHNVAAGSVAFGFWFELTGRPTGPSRTMDLCPFNEHIGEFKNNSAHSSSIGLRIYPGWNPKESPCGGPKTKPQYLEGLVAYHNGLGVFHGTVGDAHHHDYRLVENGGALEWKKMNEDVGVHSPPHFYHVLAVGKQSGTGGRGFLMPQKEFWNMEDGTFVNYGDNWALKPCMSCLSDTNMAQGAFTYRFKNMKFHNSSRRVEWTLKDILWDLDGSLTDKGPDSFATPYYAFNDRGACQQIQGVRYSDGLTCTNAIRKVKFYSMEPRELMWRDMKLFGADNWLAAPTDDKTDRIPYMPKDFSGWAVPMQSEGYYNMTWASKMNGNFRQYRLKYSIPPYVELYKNNTKRDEFMGLQTFWDNWRDHFLVTVPAKFYDDDIYTEWSEATLDNVQESRYDRIQPLASKAEDHDAITRIIGLEKDLRNGDITETRFNAPITELTKDMPFGTHMLPGGRNHNGTFAIMINTAKTYQEGAIKDQKDPFSFAVKARQCLETGCPRVTDGDWGDTRYPCHPKGGPQSGDPLVIPSTRWIFIDDKAVLPDTPFAEIDVKGFLEINEAFLKKDVTLKAKNMRASGRLDVDYRNDSDHTAIIELHGTDNDKSITPYAEDVWLGNKGMAIAGQLNLFGSPVTSWRKLDRTANIGDTEIHVQGLTQRWKAQDKLAIGSTEYKWDQVEHVTISGVSQEGNVTKVTLTEGLKYRHFAGVETLTDGNGNTRTVELRAPVGLLTRNVVVKGVQTSPQDVFGAHVSVVAISGKDADQGTMWYKYGHIQAKYAHFENMGKQSLPWAALNFEYHLKEGDSEADAQQEVEMNVVQGCSFTLLNYGTILRAIKNVRLDNNVYYRGYKQTVEAWNDAQGNYITNNMVVGTWRDPEETLDWLITYASFYLQSKQAEVSGNIASGSQDTGFLVVADDCGAVPTVFDNEVVGAIIGAWMWPEHGTGGSGPTGNQCKVMQRWTIWKAAHVGLLIVDTGADIEVNNVVVADSHIGISLNYVHYTSIQYTTVKNAILMGTTAASADSTCDTCLAFTKGDVIPNGCNSVFAGPEFTPLTGERVRRVGFQTIQKTNRAKTCIMDVGLNAGEGGMDCRPPTVPERMCSPPWERRCGVRGGMYAHVDFDNTVFAHFKESECGGQKAYAIAHNPTQPDYTPDMAFSKTKWIDTDERAKFRLDTRAGAQGCQAGHKTPAVCDAVQLAYGHDLDGTLLGQGTPGLFTPKEGVAVVDNTPVCDDLTDMGLKFCPDLKFRWFSVYSMDADSGSRTFVPMVVSRTLPGTTEVKEFAAQGMLADMCAKRMPFGLIQAPLVPNREYNITFLGTAPNSLRLHYMSPDPSEKILLNIFYRDPIKRHVFVNGQPRDKNLAYTTKPEMTDPHGANALNPQLRRFHIVMQGGSNAEFGRNYIDVRTTNIVQLNMKLDVPIADFDDTNRNRMTNNIATLLEIPPERIKVADVQPLVSRRLHATVYHAGGRSLTSLVHGLARRLSGSEASDVKVIISPEGETPPDQESYDIQLANMRLKEEAFRNNTDTLKGQMATQGMPVLAVASIPPSHCATGDCPPPPFAPQTVMMPEDKNTLPNTLGGTIYVTRAQDEAGVMSYLLRWGDAQKRPLQPLLMNIIADIPSHATGRAVGEGVTTITHAISNLTIPAGASYILAFTKKGSPNVKRGAQRATDDSLQEADIKAMPASKGDEKWNDVYRRYFSWVSKQDANQAGTASERQPITPKPQNYGKTRQ</sequence>
<keyword evidence="5" id="KW-0325">Glycoprotein</keyword>
<dbReference type="InterPro" id="IPR013783">
    <property type="entry name" value="Ig-like_fold"/>
</dbReference>
<dbReference type="Pfam" id="PF24606">
    <property type="entry name" value="CEMIP_beta-hel"/>
    <property type="match status" value="1"/>
</dbReference>
<feature type="chain" id="PRO_5005190592" evidence="7">
    <location>
        <begin position="22"/>
        <end position="4014"/>
    </location>
</feature>
<dbReference type="InterPro" id="IPR011050">
    <property type="entry name" value="Pectin_lyase_fold/virulence"/>
</dbReference>
<dbReference type="Gene3D" id="2.60.120.260">
    <property type="entry name" value="Galactose-binding domain-like"/>
    <property type="match status" value="1"/>
</dbReference>
<dbReference type="InParanoid" id="A0A0G4GKF3"/>
<dbReference type="OrthoDB" id="446578at2759"/>
<dbReference type="InterPro" id="IPR014756">
    <property type="entry name" value="Ig_E-set"/>
</dbReference>
<dbReference type="SMART" id="SM00429">
    <property type="entry name" value="IPT"/>
    <property type="match status" value="6"/>
</dbReference>
<feature type="signal peptide" evidence="7">
    <location>
        <begin position="1"/>
        <end position="21"/>
    </location>
</feature>
<feature type="region of interest" description="Disordered" evidence="6">
    <location>
        <begin position="3989"/>
        <end position="4014"/>
    </location>
</feature>
<evidence type="ECO:0000313" key="11">
    <source>
        <dbReference type="Proteomes" id="UP000041254"/>
    </source>
</evidence>
<dbReference type="STRING" id="1169540.A0A0G4GKF3"/>
<protein>
    <submittedName>
        <fullName evidence="10">Uncharacterized protein</fullName>
    </submittedName>
</protein>
<evidence type="ECO:0000256" key="2">
    <source>
        <dbReference type="ARBA" id="ARBA00022475"/>
    </source>
</evidence>
<keyword evidence="11" id="KW-1185">Reference proteome</keyword>
<dbReference type="InterPro" id="IPR019316">
    <property type="entry name" value="G8_domain"/>
</dbReference>
<dbReference type="PROSITE" id="PS51484">
    <property type="entry name" value="G8"/>
    <property type="match status" value="2"/>
</dbReference>
<dbReference type="InterPro" id="IPR008979">
    <property type="entry name" value="Galactose-bd-like_sf"/>
</dbReference>
<keyword evidence="3 7" id="KW-0732">Signal</keyword>
<evidence type="ECO:0000256" key="3">
    <source>
        <dbReference type="ARBA" id="ARBA00022729"/>
    </source>
</evidence>
<dbReference type="InterPro" id="IPR055401">
    <property type="entry name" value="CEMIP_beta-hel_dom"/>
</dbReference>
<feature type="domain" description="G8" evidence="8">
    <location>
        <begin position="1941"/>
        <end position="2067"/>
    </location>
</feature>
<dbReference type="EMBL" id="CDMY01000698">
    <property type="protein sequence ID" value="CEM30506.1"/>
    <property type="molecule type" value="Genomic_DNA"/>
</dbReference>
<feature type="domain" description="G8" evidence="8">
    <location>
        <begin position="2791"/>
        <end position="2926"/>
    </location>
</feature>
<accession>A0A0G4GKF3</accession>
<dbReference type="PROSITE" id="PS51820">
    <property type="entry name" value="PA14"/>
    <property type="match status" value="1"/>
</dbReference>
<dbReference type="Pfam" id="PF01833">
    <property type="entry name" value="TIG"/>
    <property type="match status" value="9"/>
</dbReference>
<dbReference type="GO" id="GO:0005886">
    <property type="term" value="C:plasma membrane"/>
    <property type="evidence" value="ECO:0007669"/>
    <property type="project" value="UniProtKB-SubCell"/>
</dbReference>
<evidence type="ECO:0000259" key="9">
    <source>
        <dbReference type="PROSITE" id="PS51820"/>
    </source>
</evidence>
<keyword evidence="4" id="KW-0677">Repeat</keyword>
<proteinExistence type="predicted"/>
<dbReference type="InterPro" id="IPR052387">
    <property type="entry name" value="Fibrocystin"/>
</dbReference>
<dbReference type="OMA" id="RSFPQKM"/>
<evidence type="ECO:0000256" key="5">
    <source>
        <dbReference type="ARBA" id="ARBA00023180"/>
    </source>
</evidence>
<dbReference type="InterPro" id="IPR002909">
    <property type="entry name" value="IPT_dom"/>
</dbReference>
<evidence type="ECO:0000313" key="10">
    <source>
        <dbReference type="EMBL" id="CEM30506.1"/>
    </source>
</evidence>
<keyword evidence="2" id="KW-0472">Membrane</keyword>
<dbReference type="InterPro" id="IPR012334">
    <property type="entry name" value="Pectin_lyas_fold"/>
</dbReference>
<evidence type="ECO:0000256" key="4">
    <source>
        <dbReference type="ARBA" id="ARBA00022737"/>
    </source>
</evidence>
<dbReference type="SUPFAM" id="SSF51126">
    <property type="entry name" value="Pectin lyase-like"/>
    <property type="match status" value="1"/>
</dbReference>
<keyword evidence="2" id="KW-1003">Cell membrane</keyword>
<name>A0A0G4GKF3_VITBC</name>
<evidence type="ECO:0000256" key="7">
    <source>
        <dbReference type="SAM" id="SignalP"/>
    </source>
</evidence>
<dbReference type="PANTHER" id="PTHR46769:SF2">
    <property type="entry name" value="FIBROCYSTIN-L ISOFORM 2 PRECURSOR-RELATED"/>
    <property type="match status" value="1"/>
</dbReference>
<dbReference type="Gene3D" id="2.60.40.10">
    <property type="entry name" value="Immunoglobulins"/>
    <property type="match status" value="8"/>
</dbReference>
<dbReference type="PhylomeDB" id="A0A0G4GKF3"/>
<dbReference type="Gene3D" id="2.160.20.10">
    <property type="entry name" value="Single-stranded right-handed beta-helix, Pectin lyase-like"/>
    <property type="match status" value="2"/>
</dbReference>
<dbReference type="SMART" id="SM01225">
    <property type="entry name" value="G8"/>
    <property type="match status" value="2"/>
</dbReference>
<feature type="domain" description="PA14" evidence="9">
    <location>
        <begin position="369"/>
        <end position="526"/>
    </location>
</feature>
<dbReference type="PANTHER" id="PTHR46769">
    <property type="entry name" value="POLYCYSTIC KIDNEY AND HEPATIC DISEASE 1 (AUTOSOMAL RECESSIVE)-LIKE 1"/>
    <property type="match status" value="1"/>
</dbReference>
<comment type="subcellular location">
    <subcellularLocation>
        <location evidence="1">Cell membrane</location>
    </subcellularLocation>
</comment>
<evidence type="ECO:0000259" key="8">
    <source>
        <dbReference type="PROSITE" id="PS51484"/>
    </source>
</evidence>
<gene>
    <name evidence="10" type="ORF">Vbra_18098</name>
</gene>
<evidence type="ECO:0000256" key="6">
    <source>
        <dbReference type="SAM" id="MobiDB-lite"/>
    </source>
</evidence>
<dbReference type="Gene3D" id="2.60.120.1560">
    <property type="match status" value="1"/>
</dbReference>
<dbReference type="CDD" id="cd00603">
    <property type="entry name" value="IPT_PCSR"/>
    <property type="match status" value="7"/>
</dbReference>
<evidence type="ECO:0000256" key="1">
    <source>
        <dbReference type="ARBA" id="ARBA00004236"/>
    </source>
</evidence>
<dbReference type="InterPro" id="IPR037524">
    <property type="entry name" value="PA14/GLEYA"/>
</dbReference>
<dbReference type="SUPFAM" id="SSF49785">
    <property type="entry name" value="Galactose-binding domain-like"/>
    <property type="match status" value="1"/>
</dbReference>
<reference evidence="10 11" key="1">
    <citation type="submission" date="2014-11" db="EMBL/GenBank/DDBJ databases">
        <authorList>
            <person name="Zhu J."/>
            <person name="Qi W."/>
            <person name="Song R."/>
        </authorList>
    </citation>
    <scope>NUCLEOTIDE SEQUENCE [LARGE SCALE GENOMIC DNA]</scope>
</reference>
<organism evidence="10 11">
    <name type="scientific">Vitrella brassicaformis (strain CCMP3155)</name>
    <dbReference type="NCBI Taxonomy" id="1169540"/>
    <lineage>
        <taxon>Eukaryota</taxon>
        <taxon>Sar</taxon>
        <taxon>Alveolata</taxon>
        <taxon>Colpodellida</taxon>
        <taxon>Vitrellaceae</taxon>
        <taxon>Vitrella</taxon>
    </lineage>
</organism>
<dbReference type="CDD" id="cd00102">
    <property type="entry name" value="IPT"/>
    <property type="match status" value="1"/>
</dbReference>
<dbReference type="VEuPathDB" id="CryptoDB:Vbra_18098"/>